<dbReference type="AlphaFoldDB" id="A0A916JJZ7"/>
<reference evidence="1" key="1">
    <citation type="submission" date="2021-04" db="EMBL/GenBank/DDBJ databases">
        <authorList>
            <person name="Rodrigo-Torres L."/>
            <person name="Arahal R. D."/>
            <person name="Lucena T."/>
        </authorList>
    </citation>
    <scope>NUCLEOTIDE SEQUENCE</scope>
    <source>
        <strain evidence="1">AS29M-1</strain>
    </source>
</reference>
<protein>
    <submittedName>
        <fullName evidence="1">Uncharacterized protein</fullName>
    </submittedName>
</protein>
<dbReference type="KEGG" id="ptan:CRYO30217_00437"/>
<sequence>MSINQFAEYWGIIEKGEEVISYQMIEDMTRIREGLEKEVLGVFFFNRGCYDTAFDIFKKLDSKNNVQELVKTCEHRLYPKPRNKELPILELDKIRPGLKEYLSLGEKSPLGEARNGWLKQGEWSIYSLSGNKVIDKLKAVSPFHNGMAKVKLNNGETVVINRHGKTLKITKNGN</sequence>
<organism evidence="1 2">
    <name type="scientific">Parvicella tangerina</name>
    <dbReference type="NCBI Taxonomy" id="2829795"/>
    <lineage>
        <taxon>Bacteria</taxon>
        <taxon>Pseudomonadati</taxon>
        <taxon>Bacteroidota</taxon>
        <taxon>Flavobacteriia</taxon>
        <taxon>Flavobacteriales</taxon>
        <taxon>Parvicellaceae</taxon>
        <taxon>Parvicella</taxon>
    </lineage>
</organism>
<evidence type="ECO:0000313" key="2">
    <source>
        <dbReference type="Proteomes" id="UP000683507"/>
    </source>
</evidence>
<name>A0A916JJZ7_9FLAO</name>
<proteinExistence type="predicted"/>
<accession>A0A916JJZ7</accession>
<evidence type="ECO:0000313" key="1">
    <source>
        <dbReference type="EMBL" id="CAG5077609.1"/>
    </source>
</evidence>
<dbReference type="EMBL" id="OU015584">
    <property type="protein sequence ID" value="CAG5077609.1"/>
    <property type="molecule type" value="Genomic_DNA"/>
</dbReference>
<dbReference type="RefSeq" id="WP_258540672.1">
    <property type="nucleotide sequence ID" value="NZ_OU015584.1"/>
</dbReference>
<keyword evidence="2" id="KW-1185">Reference proteome</keyword>
<dbReference type="Proteomes" id="UP000683507">
    <property type="component" value="Chromosome"/>
</dbReference>
<gene>
    <name evidence="1" type="ORF">CRYO30217_00437</name>
</gene>